<protein>
    <recommendedName>
        <fullName evidence="8">Phosphate-specific transport system accessory protein PhoU</fullName>
    </recommendedName>
</protein>
<comment type="subunit">
    <text evidence="3 8">Homodimer.</text>
</comment>
<evidence type="ECO:0000256" key="3">
    <source>
        <dbReference type="ARBA" id="ARBA00011738"/>
    </source>
</evidence>
<dbReference type="GO" id="GO:0006817">
    <property type="term" value="P:phosphate ion transport"/>
    <property type="evidence" value="ECO:0007669"/>
    <property type="project" value="UniProtKB-KW"/>
</dbReference>
<gene>
    <name evidence="10" type="ORF">MYMAC_004688</name>
</gene>
<evidence type="ECO:0000313" key="11">
    <source>
        <dbReference type="Proteomes" id="UP000217343"/>
    </source>
</evidence>
<keyword evidence="5 8" id="KW-0963">Cytoplasm</keyword>
<evidence type="ECO:0000256" key="2">
    <source>
        <dbReference type="ARBA" id="ARBA00008107"/>
    </source>
</evidence>
<dbReference type="PANTHER" id="PTHR42930">
    <property type="entry name" value="PHOSPHATE-SPECIFIC TRANSPORT SYSTEM ACCESSORY PROTEIN PHOU"/>
    <property type="match status" value="1"/>
</dbReference>
<dbReference type="OrthoDB" id="9814256at2"/>
<dbReference type="InterPro" id="IPR028366">
    <property type="entry name" value="PhoU"/>
</dbReference>
<dbReference type="InterPro" id="IPR038078">
    <property type="entry name" value="PhoU-like_sf"/>
</dbReference>
<evidence type="ECO:0000313" key="10">
    <source>
        <dbReference type="EMBL" id="ATB49051.1"/>
    </source>
</evidence>
<dbReference type="InterPro" id="IPR026022">
    <property type="entry name" value="PhoU_dom"/>
</dbReference>
<evidence type="ECO:0000256" key="4">
    <source>
        <dbReference type="ARBA" id="ARBA00022448"/>
    </source>
</evidence>
<dbReference type="GO" id="GO:0005737">
    <property type="term" value="C:cytoplasm"/>
    <property type="evidence" value="ECO:0007669"/>
    <property type="project" value="UniProtKB-SubCell"/>
</dbReference>
<sequence length="228" mass="25607">MPSMHTDKAFEADLRDLREKLLAMGAKVETLIVQSMKALTDRDSALAEKVVAADKDVNRLEVDIDELCRKILALRQPAASDLRLITTALKIVTDLERIGDLAVNIAERSMDLNQVAPLAPYVDTPRLAELAQRQVRMSLDAFVSGDVAKAEEVLRGDDLLDALFLKIFNELLAYMMEDSRNIRRATALMFIAKHLERIGDHALNVAEMVVYMVRGKDIRHPRSRNLAE</sequence>
<dbReference type="FunFam" id="1.20.58.220:FF:000004">
    <property type="entry name" value="Phosphate-specific transport system accessory protein PhoU"/>
    <property type="match status" value="1"/>
</dbReference>
<evidence type="ECO:0000256" key="1">
    <source>
        <dbReference type="ARBA" id="ARBA00004496"/>
    </source>
</evidence>
<dbReference type="GO" id="GO:0030643">
    <property type="term" value="P:intracellular phosphate ion homeostasis"/>
    <property type="evidence" value="ECO:0007669"/>
    <property type="project" value="InterPro"/>
</dbReference>
<keyword evidence="6 8" id="KW-0592">Phosphate transport</keyword>
<comment type="subcellular location">
    <subcellularLocation>
        <location evidence="1 8">Cytoplasm</location>
    </subcellularLocation>
</comment>
<keyword evidence="4 8" id="KW-0813">Transport</keyword>
<dbReference type="PANTHER" id="PTHR42930:SF3">
    <property type="entry name" value="PHOSPHATE-SPECIFIC TRANSPORT SYSTEM ACCESSORY PROTEIN PHOU"/>
    <property type="match status" value="1"/>
</dbReference>
<accession>A0A250K0D4</accession>
<dbReference type="Pfam" id="PF01895">
    <property type="entry name" value="PhoU"/>
    <property type="match status" value="2"/>
</dbReference>
<dbReference type="KEGG" id="mmas:MYMAC_004688"/>
<evidence type="ECO:0000256" key="6">
    <source>
        <dbReference type="ARBA" id="ARBA00022592"/>
    </source>
</evidence>
<evidence type="ECO:0000256" key="7">
    <source>
        <dbReference type="ARBA" id="ARBA00056181"/>
    </source>
</evidence>
<dbReference type="Gene3D" id="1.20.58.220">
    <property type="entry name" value="Phosphate transport system protein phou homolog 2, domain 2"/>
    <property type="match status" value="2"/>
</dbReference>
<dbReference type="NCBIfam" id="TIGR02135">
    <property type="entry name" value="phoU_full"/>
    <property type="match status" value="1"/>
</dbReference>
<comment type="similarity">
    <text evidence="2 8">Belongs to the PhoU family.</text>
</comment>
<evidence type="ECO:0000256" key="8">
    <source>
        <dbReference type="PIRNR" id="PIRNR003107"/>
    </source>
</evidence>
<evidence type="ECO:0000256" key="5">
    <source>
        <dbReference type="ARBA" id="ARBA00022490"/>
    </source>
</evidence>
<feature type="domain" description="PhoU" evidence="9">
    <location>
        <begin position="22"/>
        <end position="108"/>
    </location>
</feature>
<dbReference type="AlphaFoldDB" id="A0A250K0D4"/>
<comment type="function">
    <text evidence="7 8">Plays a role in the regulation of phosphate uptake.</text>
</comment>
<dbReference type="EMBL" id="CP022203">
    <property type="protein sequence ID" value="ATB49051.1"/>
    <property type="molecule type" value="Genomic_DNA"/>
</dbReference>
<name>A0A250K0D4_9BACT</name>
<dbReference type="PIRSF" id="PIRSF003107">
    <property type="entry name" value="PhoU"/>
    <property type="match status" value="1"/>
</dbReference>
<proteinExistence type="inferred from homology"/>
<evidence type="ECO:0000259" key="9">
    <source>
        <dbReference type="Pfam" id="PF01895"/>
    </source>
</evidence>
<dbReference type="Proteomes" id="UP000217343">
    <property type="component" value="Chromosome"/>
</dbReference>
<organism evidence="10 11">
    <name type="scientific">Corallococcus macrosporus DSM 14697</name>
    <dbReference type="NCBI Taxonomy" id="1189310"/>
    <lineage>
        <taxon>Bacteria</taxon>
        <taxon>Pseudomonadati</taxon>
        <taxon>Myxococcota</taxon>
        <taxon>Myxococcia</taxon>
        <taxon>Myxococcales</taxon>
        <taxon>Cystobacterineae</taxon>
        <taxon>Myxococcaceae</taxon>
        <taxon>Corallococcus</taxon>
    </lineage>
</organism>
<keyword evidence="11" id="KW-1185">Reference proteome</keyword>
<feature type="domain" description="PhoU" evidence="9">
    <location>
        <begin position="126"/>
        <end position="209"/>
    </location>
</feature>
<dbReference type="SUPFAM" id="SSF109755">
    <property type="entry name" value="PhoU-like"/>
    <property type="match status" value="1"/>
</dbReference>
<dbReference type="RefSeq" id="WP_095959729.1">
    <property type="nucleotide sequence ID" value="NZ_CP022203.1"/>
</dbReference>
<reference evidence="10 11" key="1">
    <citation type="submission" date="2017-06" db="EMBL/GenBank/DDBJ databases">
        <title>Sequencing and comparative analysis of myxobacterial genomes.</title>
        <authorList>
            <person name="Rupp O."/>
            <person name="Goesmann A."/>
            <person name="Sogaard-Andersen L."/>
        </authorList>
    </citation>
    <scope>NUCLEOTIDE SEQUENCE [LARGE SCALE GENOMIC DNA]</scope>
    <source>
        <strain evidence="10 11">DSM 14697</strain>
    </source>
</reference>
<dbReference type="GO" id="GO:0045936">
    <property type="term" value="P:negative regulation of phosphate metabolic process"/>
    <property type="evidence" value="ECO:0007669"/>
    <property type="project" value="InterPro"/>
</dbReference>